<accession>A0A0W0FLT1</accession>
<feature type="compositionally biased region" description="Basic and acidic residues" evidence="1">
    <location>
        <begin position="15"/>
        <end position="27"/>
    </location>
</feature>
<dbReference type="Gene3D" id="3.40.220.10">
    <property type="entry name" value="Leucine Aminopeptidase, subunit E, domain 1"/>
    <property type="match status" value="1"/>
</dbReference>
<dbReference type="PANTHER" id="PTHR35596">
    <property type="entry name" value="DUF2263 DOMAIN-CONTAINING PROTEIN"/>
    <property type="match status" value="1"/>
</dbReference>
<reference evidence="3 4" key="1">
    <citation type="submission" date="2015-12" db="EMBL/GenBank/DDBJ databases">
        <title>Draft genome sequence of Moniliophthora roreri, the causal agent of frosty pod rot of cacao.</title>
        <authorList>
            <person name="Aime M.C."/>
            <person name="Diaz-Valderrama J.R."/>
            <person name="Kijpornyongpan T."/>
            <person name="Phillips-Mora W."/>
        </authorList>
    </citation>
    <scope>NUCLEOTIDE SEQUENCE [LARGE SCALE GENOMIC DNA]</scope>
    <source>
        <strain evidence="3 4">MCA 2952</strain>
    </source>
</reference>
<dbReference type="NCBIfam" id="TIGR02452">
    <property type="entry name" value="TIGR02452 family protein"/>
    <property type="match status" value="1"/>
</dbReference>
<evidence type="ECO:0000313" key="3">
    <source>
        <dbReference type="EMBL" id="KTB37262.1"/>
    </source>
</evidence>
<dbReference type="InterPro" id="IPR019261">
    <property type="entry name" value="PARG_cat_microbial"/>
</dbReference>
<organism evidence="3 4">
    <name type="scientific">Moniliophthora roreri</name>
    <name type="common">Frosty pod rot fungus</name>
    <name type="synonym">Monilia roreri</name>
    <dbReference type="NCBI Taxonomy" id="221103"/>
    <lineage>
        <taxon>Eukaryota</taxon>
        <taxon>Fungi</taxon>
        <taxon>Dikarya</taxon>
        <taxon>Basidiomycota</taxon>
        <taxon>Agaricomycotina</taxon>
        <taxon>Agaricomycetes</taxon>
        <taxon>Agaricomycetidae</taxon>
        <taxon>Agaricales</taxon>
        <taxon>Marasmiineae</taxon>
        <taxon>Marasmiaceae</taxon>
        <taxon>Moniliophthora</taxon>
    </lineage>
</organism>
<dbReference type="SUPFAM" id="SSF52949">
    <property type="entry name" value="Macro domain-like"/>
    <property type="match status" value="1"/>
</dbReference>
<proteinExistence type="predicted"/>
<feature type="domain" description="Microbial-type PARG catalytic" evidence="2">
    <location>
        <begin position="58"/>
        <end position="149"/>
    </location>
</feature>
<evidence type="ECO:0000256" key="1">
    <source>
        <dbReference type="SAM" id="MobiDB-lite"/>
    </source>
</evidence>
<comment type="caution">
    <text evidence="3">The sequence shown here is derived from an EMBL/GenBank/DDBJ whole genome shotgun (WGS) entry which is preliminary data.</text>
</comment>
<sequence>MAPSLSERQAISKDTIARSESITEEHVSQGATLDSTFINDRLPRLDPSSCPDHPPSPVEFVTSDTFTATRNIIKRFPEAANNKVGVLNLASDELPGGGWNITFKLAQEDSLCYSSTLFETLKPEYYPWPNLGPGSVAGVFSPGIVIFKDDLNHNCKDLESEERRIIGVITVAAPRGPKLTSNGKNFANENDLNDLREKIRLVYRMAARNGREYMVLGAMGCGTYRCPAQVVAEEMKMILLDPEFRGWFRNVTFAIRHSNPSNGPGNFGAFEKVFEGTRV</sequence>
<dbReference type="Pfam" id="PF10021">
    <property type="entry name" value="PARG_cat_microb"/>
    <property type="match status" value="1"/>
</dbReference>
<evidence type="ECO:0000259" key="2">
    <source>
        <dbReference type="Pfam" id="PF10021"/>
    </source>
</evidence>
<dbReference type="InterPro" id="IPR012664">
    <property type="entry name" value="CHP02452"/>
</dbReference>
<gene>
    <name evidence="3" type="ORF">WG66_10195</name>
</gene>
<dbReference type="EMBL" id="LATX01001864">
    <property type="protein sequence ID" value="KTB37262.1"/>
    <property type="molecule type" value="Genomic_DNA"/>
</dbReference>
<dbReference type="Proteomes" id="UP000054988">
    <property type="component" value="Unassembled WGS sequence"/>
</dbReference>
<evidence type="ECO:0000313" key="4">
    <source>
        <dbReference type="Proteomes" id="UP000054988"/>
    </source>
</evidence>
<name>A0A0W0FLT1_MONRR</name>
<feature type="region of interest" description="Disordered" evidence="1">
    <location>
        <begin position="1"/>
        <end position="30"/>
    </location>
</feature>
<dbReference type="PANTHER" id="PTHR35596:SF1">
    <property type="entry name" value="MICROBIAL-TYPE PARG CATALYTIC DOMAIN-CONTAINING PROTEIN"/>
    <property type="match status" value="1"/>
</dbReference>
<dbReference type="AlphaFoldDB" id="A0A0W0FLT1"/>
<dbReference type="eggNOG" id="ENOG502RY71">
    <property type="taxonomic scope" value="Eukaryota"/>
</dbReference>
<dbReference type="InterPro" id="IPR043472">
    <property type="entry name" value="Macro_dom-like"/>
</dbReference>
<protein>
    <recommendedName>
        <fullName evidence="2">Microbial-type PARG catalytic domain-containing protein</fullName>
    </recommendedName>
</protein>